<evidence type="ECO:0000313" key="13">
    <source>
        <dbReference type="Proteomes" id="UP000613401"/>
    </source>
</evidence>
<dbReference type="SUPFAM" id="SSF54768">
    <property type="entry name" value="dsRNA-binding domain-like"/>
    <property type="match status" value="1"/>
</dbReference>
<feature type="region of interest" description="Disordered" evidence="10">
    <location>
        <begin position="384"/>
        <end position="406"/>
    </location>
</feature>
<comment type="cofactor">
    <cofactor evidence="9">
        <name>Zn(2+)</name>
        <dbReference type="ChEBI" id="CHEBI:29105"/>
    </cofactor>
    <text evidence="9">Binds 1 zinc ion per subunit.</text>
</comment>
<gene>
    <name evidence="12" type="ORF">GCG54_00002701</name>
</gene>
<feature type="region of interest" description="Disordered" evidence="10">
    <location>
        <begin position="1"/>
        <end position="72"/>
    </location>
</feature>
<comment type="subunit">
    <text evidence="9">Heterodimer of an alpha and a beta subunit.</text>
</comment>
<feature type="domain" description="Prenyltransferase alpha-alpha toroid" evidence="11">
    <location>
        <begin position="117"/>
        <end position="503"/>
    </location>
</feature>
<feature type="compositionally biased region" description="Acidic residues" evidence="10">
    <location>
        <begin position="39"/>
        <end position="51"/>
    </location>
</feature>
<comment type="caution">
    <text evidence="12">The sequence shown here is derived from an EMBL/GenBank/DDBJ whole genome shotgun (WGS) entry which is preliminary data.</text>
</comment>
<evidence type="ECO:0000256" key="5">
    <source>
        <dbReference type="ARBA" id="ARBA00022679"/>
    </source>
</evidence>
<dbReference type="EMBL" id="WVTB01000013">
    <property type="protein sequence ID" value="KAF3810244.1"/>
    <property type="molecule type" value="Genomic_DNA"/>
</dbReference>
<reference evidence="12" key="1">
    <citation type="journal article" date="2020" name="Phytopathology">
        <title>Genome sequence and comparative analysis of Colletotrichum gloeosporioides isolated from Liriodendron leaves.</title>
        <authorList>
            <person name="Fu F.F."/>
            <person name="Hao Z."/>
            <person name="Wang P."/>
            <person name="Lu Y."/>
            <person name="Xue L.J."/>
            <person name="Wei G."/>
            <person name="Tian Y."/>
            <person name="Baishi H."/>
            <person name="Xu H."/>
            <person name="Shi J."/>
            <person name="Cheng T."/>
            <person name="Wang G."/>
            <person name="Yi Y."/>
            <person name="Chen J."/>
        </authorList>
    </citation>
    <scope>NUCLEOTIDE SEQUENCE</scope>
    <source>
        <strain evidence="12">Lc1</strain>
    </source>
</reference>
<feature type="region of interest" description="Disordered" evidence="10">
    <location>
        <begin position="597"/>
        <end position="640"/>
    </location>
</feature>
<dbReference type="SUPFAM" id="SSF48239">
    <property type="entry name" value="Terpenoid cyclases/Protein prenyltransferases"/>
    <property type="match status" value="1"/>
</dbReference>
<dbReference type="GO" id="GO:0005965">
    <property type="term" value="C:protein farnesyltransferase complex"/>
    <property type="evidence" value="ECO:0007669"/>
    <property type="project" value="UniProtKB-UniRule"/>
</dbReference>
<comment type="similarity">
    <text evidence="1 9">Belongs to the protein prenyltransferase subunit beta family.</text>
</comment>
<dbReference type="EC" id="2.5.1.58" evidence="2 9"/>
<evidence type="ECO:0000259" key="11">
    <source>
        <dbReference type="Pfam" id="PF00432"/>
    </source>
</evidence>
<evidence type="ECO:0000256" key="6">
    <source>
        <dbReference type="ARBA" id="ARBA00022723"/>
    </source>
</evidence>
<dbReference type="InterPro" id="IPR026872">
    <property type="entry name" value="FTB"/>
</dbReference>
<dbReference type="PANTHER" id="PTHR11774">
    <property type="entry name" value="GERANYLGERANYL TRANSFERASE TYPE BETA SUBUNIT"/>
    <property type="match status" value="1"/>
</dbReference>
<evidence type="ECO:0000256" key="1">
    <source>
        <dbReference type="ARBA" id="ARBA00010497"/>
    </source>
</evidence>
<evidence type="ECO:0000256" key="3">
    <source>
        <dbReference type="ARBA" id="ARBA00015798"/>
    </source>
</evidence>
<keyword evidence="5 9" id="KW-0808">Transferase</keyword>
<keyword evidence="7" id="KW-0677">Repeat</keyword>
<evidence type="ECO:0000256" key="10">
    <source>
        <dbReference type="SAM" id="MobiDB-lite"/>
    </source>
</evidence>
<feature type="compositionally biased region" description="Low complexity" evidence="10">
    <location>
        <begin position="630"/>
        <end position="640"/>
    </location>
</feature>
<dbReference type="GeneID" id="69009862"/>
<dbReference type="InterPro" id="IPR001330">
    <property type="entry name" value="Prenyltrans"/>
</dbReference>
<dbReference type="CDD" id="cd00048">
    <property type="entry name" value="DSRM_SF"/>
    <property type="match status" value="1"/>
</dbReference>
<evidence type="ECO:0000256" key="2">
    <source>
        <dbReference type="ARBA" id="ARBA00012702"/>
    </source>
</evidence>
<protein>
    <recommendedName>
        <fullName evidence="3 9">Protein farnesyltransferase subunit beta</fullName>
        <shortName evidence="9">FTase-beta</shortName>
        <ecNumber evidence="2 9">2.5.1.58</ecNumber>
    </recommendedName>
</protein>
<dbReference type="GO" id="GO:0008270">
    <property type="term" value="F:zinc ion binding"/>
    <property type="evidence" value="ECO:0007669"/>
    <property type="project" value="UniProtKB-UniRule"/>
</dbReference>
<comment type="catalytic activity">
    <reaction evidence="9">
        <text>L-cysteinyl-[protein] + (2E,6E)-farnesyl diphosphate = S-(2E,6E)-farnesyl-L-cysteinyl-[protein] + diphosphate</text>
        <dbReference type="Rhea" id="RHEA:13345"/>
        <dbReference type="Rhea" id="RHEA-COMP:10131"/>
        <dbReference type="Rhea" id="RHEA-COMP:11535"/>
        <dbReference type="ChEBI" id="CHEBI:29950"/>
        <dbReference type="ChEBI" id="CHEBI:33019"/>
        <dbReference type="ChEBI" id="CHEBI:86019"/>
        <dbReference type="ChEBI" id="CHEBI:175763"/>
    </reaction>
</comment>
<evidence type="ECO:0000313" key="12">
    <source>
        <dbReference type="EMBL" id="KAF3810244.1"/>
    </source>
</evidence>
<keyword evidence="4 9" id="KW-0637">Prenyltransferase</keyword>
<dbReference type="InterPro" id="IPR045089">
    <property type="entry name" value="PGGT1B-like"/>
</dbReference>
<dbReference type="FunFam" id="1.50.10.20:FF:000014">
    <property type="entry name" value="Protein farnesyltransferase subunit beta"/>
    <property type="match status" value="1"/>
</dbReference>
<reference evidence="12" key="2">
    <citation type="submission" date="2020-03" db="EMBL/GenBank/DDBJ databases">
        <authorList>
            <person name="Fu F.-F."/>
            <person name="Chen J."/>
        </authorList>
    </citation>
    <scope>NUCLEOTIDE SEQUENCE</scope>
    <source>
        <strain evidence="12">Lc1</strain>
    </source>
</reference>
<dbReference type="Gene3D" id="1.50.10.20">
    <property type="match status" value="1"/>
</dbReference>
<comment type="function">
    <text evidence="9">Catalyzes the transfer of a farnesyl moiety from farnesyl diphosphate to a cysteine at the fourth position from the C-terminus of several proteins. The beta subunit is responsible for peptide-binding.</text>
</comment>
<feature type="compositionally biased region" description="Basic residues" evidence="10">
    <location>
        <begin position="1"/>
        <end position="16"/>
    </location>
</feature>
<organism evidence="12 13">
    <name type="scientific">Colletotrichum gloeosporioides</name>
    <name type="common">Anthracnose fungus</name>
    <name type="synonym">Glomerella cingulata</name>
    <dbReference type="NCBI Taxonomy" id="474922"/>
    <lineage>
        <taxon>Eukaryota</taxon>
        <taxon>Fungi</taxon>
        <taxon>Dikarya</taxon>
        <taxon>Ascomycota</taxon>
        <taxon>Pezizomycotina</taxon>
        <taxon>Sordariomycetes</taxon>
        <taxon>Hypocreomycetidae</taxon>
        <taxon>Glomerellales</taxon>
        <taxon>Glomerellaceae</taxon>
        <taxon>Colletotrichum</taxon>
        <taxon>Colletotrichum gloeosporioides species complex</taxon>
    </lineage>
</organism>
<evidence type="ECO:0000256" key="9">
    <source>
        <dbReference type="RuleBase" id="RU365056"/>
    </source>
</evidence>
<dbReference type="Pfam" id="PF00432">
    <property type="entry name" value="Prenyltrans"/>
    <property type="match status" value="1"/>
</dbReference>
<dbReference type="Gene3D" id="3.30.160.20">
    <property type="match status" value="1"/>
</dbReference>
<evidence type="ECO:0000256" key="8">
    <source>
        <dbReference type="ARBA" id="ARBA00022833"/>
    </source>
</evidence>
<dbReference type="AlphaFoldDB" id="A0A8H4FR93"/>
<dbReference type="PANTHER" id="PTHR11774:SF6">
    <property type="entry name" value="PROTEIN FARNESYLTRANSFERASE SUBUNIT BETA"/>
    <property type="match status" value="1"/>
</dbReference>
<keyword evidence="6 9" id="KW-0479">Metal-binding</keyword>
<keyword evidence="8 9" id="KW-0862">Zinc</keyword>
<dbReference type="InterPro" id="IPR008930">
    <property type="entry name" value="Terpenoid_cyclase/PrenylTrfase"/>
</dbReference>
<dbReference type="RefSeq" id="XP_045269403.1">
    <property type="nucleotide sequence ID" value="XM_045402785.1"/>
</dbReference>
<evidence type="ECO:0000256" key="4">
    <source>
        <dbReference type="ARBA" id="ARBA00022602"/>
    </source>
</evidence>
<dbReference type="GO" id="GO:0004660">
    <property type="term" value="F:protein farnesyltransferase activity"/>
    <property type="evidence" value="ECO:0007669"/>
    <property type="project" value="UniProtKB-UniRule"/>
</dbReference>
<sequence>MRPRIKPLKRRPKVTFKRAAADMAAASQTQQPQDRPESDVDEEFIDYESEPEPSPASQHNPAVPALFTTPPPVRDALPTATSKLQDDTLRQCLPFLAADPGSTAANPARNAHGVPALLRDNHVKFLEKQLGRFPAPYVAADASRPWFLYWSLNALALLGYDTAVYRDDLIATVRTMQNLPGGGFGGGHGQNSHLATTYAVVLALAIVGGEDAYEVIDRRAMWRWICSLKQRDGGIQMTLGGEVDVRGAYCAAVIVTLLNLPLELSTDSPAWTPERPTLFTGLADYVRRCQTFEGGISGKPDGEAHGAYAFCALGCLSILDTPHRIIPKYLDVPRLISWLSSRQYAPEGGFSGRTNKLVDGCYSHWVGGCWPLIDAVLKGASELEEEETAAADQQQKQQRSRTTPAEGSLYSREGLIRYILCCGQDCSKRGGLRDKPSKPSDAYHTCYVLSGLSSAQHRWDLTYVNEDETILPEPKWVVSPCAEGAQIFDEEDRVGTIHPVYTIPQESVDDMKAANRSNLGLCRRRGWRDPSYECYRDPSGYTCLVLVNGREYQTDLAYESDSLAQENAAMRAFMVCRNFSVNGGMLARNGIVQGLPATETSGTARRSKKSSRHTSSSHGSRDSHRRSGHHSSSSSTASFD</sequence>
<dbReference type="GO" id="GO:0097354">
    <property type="term" value="P:prenylation"/>
    <property type="evidence" value="ECO:0007669"/>
    <property type="project" value="UniProtKB-UniRule"/>
</dbReference>
<keyword evidence="13" id="KW-1185">Reference proteome</keyword>
<dbReference type="CDD" id="cd02893">
    <property type="entry name" value="FTase"/>
    <property type="match status" value="1"/>
</dbReference>
<accession>A0A8H4FR93</accession>
<name>A0A8H4FR93_COLGL</name>
<dbReference type="Proteomes" id="UP000613401">
    <property type="component" value="Unassembled WGS sequence"/>
</dbReference>
<evidence type="ECO:0000256" key="7">
    <source>
        <dbReference type="ARBA" id="ARBA00022737"/>
    </source>
</evidence>
<proteinExistence type="inferred from homology"/>